<evidence type="ECO:0000256" key="1">
    <source>
        <dbReference type="ARBA" id="ARBA00007454"/>
    </source>
</evidence>
<comment type="similarity">
    <text evidence="1">Belongs to the proteasome subunit S9 family.</text>
</comment>
<dbReference type="InterPro" id="IPR011990">
    <property type="entry name" value="TPR-like_helical_dom_sf"/>
</dbReference>
<dbReference type="SUPFAM" id="SSF48452">
    <property type="entry name" value="TPR-like"/>
    <property type="match status" value="1"/>
</dbReference>
<dbReference type="Gene3D" id="1.25.40.570">
    <property type="match status" value="1"/>
</dbReference>
<proteinExistence type="inferred from homology"/>
<feature type="domain" description="PCI" evidence="4">
    <location>
        <begin position="241"/>
        <end position="416"/>
    </location>
</feature>
<dbReference type="RefSeq" id="XP_009495921.1">
    <property type="nucleotide sequence ID" value="XM_009497646.1"/>
</dbReference>
<dbReference type="SMART" id="SM00088">
    <property type="entry name" value="PINT"/>
    <property type="match status" value="1"/>
</dbReference>
<keyword evidence="2" id="KW-0647">Proteasome</keyword>
<dbReference type="Pfam" id="PF18055">
    <property type="entry name" value="RPN6_N"/>
    <property type="match status" value="1"/>
</dbReference>
<dbReference type="PROSITE" id="PS50250">
    <property type="entry name" value="PCI"/>
    <property type="match status" value="1"/>
</dbReference>
<gene>
    <name evidence="5" type="ORF">H696_03788</name>
</gene>
<dbReference type="GeneID" id="20528513"/>
<reference evidence="5" key="1">
    <citation type="submission" date="2013-04" db="EMBL/GenBank/DDBJ databases">
        <title>The Genome Sequence of Fonticula alba ATCC 38817.</title>
        <authorList>
            <consortium name="The Broad Institute Genomics Platform"/>
            <person name="Russ C."/>
            <person name="Cuomo C."/>
            <person name="Burger G."/>
            <person name="Gray M.W."/>
            <person name="Holland P.W.H."/>
            <person name="King N."/>
            <person name="Lang F.B.F."/>
            <person name="Roger A.J."/>
            <person name="Ruiz-Trillo I."/>
            <person name="Brown M."/>
            <person name="Walker B."/>
            <person name="Young S."/>
            <person name="Zeng Q."/>
            <person name="Gargeya S."/>
            <person name="Fitzgerald M."/>
            <person name="Haas B."/>
            <person name="Abouelleil A."/>
            <person name="Allen A.W."/>
            <person name="Alvarado L."/>
            <person name="Arachchi H.M."/>
            <person name="Berlin A.M."/>
            <person name="Chapman S.B."/>
            <person name="Gainer-Dewar J."/>
            <person name="Goldberg J."/>
            <person name="Griggs A."/>
            <person name="Gujja S."/>
            <person name="Hansen M."/>
            <person name="Howarth C."/>
            <person name="Imamovic A."/>
            <person name="Ireland A."/>
            <person name="Larimer J."/>
            <person name="McCowan C."/>
            <person name="Murphy C."/>
            <person name="Pearson M."/>
            <person name="Poon T.W."/>
            <person name="Priest M."/>
            <person name="Roberts A."/>
            <person name="Saif S."/>
            <person name="Shea T."/>
            <person name="Sisk P."/>
            <person name="Sykes S."/>
            <person name="Wortman J."/>
            <person name="Nusbaum C."/>
            <person name="Birren B."/>
        </authorList>
    </citation>
    <scope>NUCLEOTIDE SEQUENCE [LARGE SCALE GENOMIC DNA]</scope>
    <source>
        <strain evidence="5">ATCC 38817</strain>
    </source>
</reference>
<dbReference type="SMART" id="SM00753">
    <property type="entry name" value="PAM"/>
    <property type="match status" value="1"/>
</dbReference>
<dbReference type="Proteomes" id="UP000030693">
    <property type="component" value="Unassembled WGS sequence"/>
</dbReference>
<keyword evidence="6" id="KW-1185">Reference proteome</keyword>
<dbReference type="InterPro" id="IPR050871">
    <property type="entry name" value="26S_Proteasome/COP9_Components"/>
</dbReference>
<dbReference type="GO" id="GO:0000502">
    <property type="term" value="C:proteasome complex"/>
    <property type="evidence" value="ECO:0007669"/>
    <property type="project" value="UniProtKB-KW"/>
</dbReference>
<evidence type="ECO:0000259" key="4">
    <source>
        <dbReference type="PROSITE" id="PS50250"/>
    </source>
</evidence>
<keyword evidence="3" id="KW-0175">Coiled coil</keyword>
<evidence type="ECO:0000256" key="3">
    <source>
        <dbReference type="SAM" id="Coils"/>
    </source>
</evidence>
<dbReference type="EMBL" id="KB932206">
    <property type="protein sequence ID" value="KCV69356.1"/>
    <property type="molecule type" value="Genomic_DNA"/>
</dbReference>
<name>A0A058Z5F0_FONAL</name>
<feature type="coiled-coil region" evidence="3">
    <location>
        <begin position="141"/>
        <end position="185"/>
    </location>
</feature>
<dbReference type="InterPro" id="IPR036390">
    <property type="entry name" value="WH_DNA-bd_sf"/>
</dbReference>
<dbReference type="AlphaFoldDB" id="A0A058Z5F0"/>
<evidence type="ECO:0000256" key="2">
    <source>
        <dbReference type="ARBA" id="ARBA00022942"/>
    </source>
</evidence>
<sequence length="446" mass="48880">MATTAAIATKVDFAGKGASEAGPTLADVVAAKNLSSAETRITALEKILSHSSMAEETTRAKEHALLALGEQFSELGDGQRLQTLVRTSREFLNSIPKARASKIVRDMVDLLGKIPNALDLQIQTTREVLLWAEEDRSAFFRQSLELRLAALLLEARQFSEATGLIDSLLTEVKRLDDKLLQAELLLLESRVYFELRNYAKSRASLTAARSSSNAVYCPPPLQAALDMHSGILHAQENDFKTAFSYFYEALEAYTGPKFSDNKQALRSLLYMLLSKIMMGAPEDISVVLGGKAALRIVDHADSRAPVEAMRVIAQAAGAASLSDLRAAREEQPHSAVLSVDPFLSMHLRNLQSDLLEKSLLRALLPYSRVELSRIAELVGVDETTIETKISQMILGKRFRGVLDQEAGCLEIFDPEDDDTLYVEARGVIENAGSAVDALFSRVAKLN</sequence>
<evidence type="ECO:0000313" key="5">
    <source>
        <dbReference type="EMBL" id="KCV69356.1"/>
    </source>
</evidence>
<dbReference type="InterPro" id="IPR000717">
    <property type="entry name" value="PCI_dom"/>
</dbReference>
<dbReference type="OrthoDB" id="1418352at2759"/>
<dbReference type="eggNOG" id="KOG1463">
    <property type="taxonomic scope" value="Eukaryota"/>
</dbReference>
<dbReference type="InterPro" id="IPR040773">
    <property type="entry name" value="Rpn6_N"/>
</dbReference>
<dbReference type="Pfam" id="PF01399">
    <property type="entry name" value="PCI"/>
    <property type="match status" value="1"/>
</dbReference>
<dbReference type="PANTHER" id="PTHR10678">
    <property type="entry name" value="26S PROTEASOME NON-ATPASE REGULATORY SUBUNIT 11/COP9 SIGNALOSOME COMPLEX SUBUNIT 2"/>
    <property type="match status" value="1"/>
</dbReference>
<organism evidence="5">
    <name type="scientific">Fonticula alba</name>
    <name type="common">Slime mold</name>
    <dbReference type="NCBI Taxonomy" id="691883"/>
    <lineage>
        <taxon>Eukaryota</taxon>
        <taxon>Rotosphaerida</taxon>
        <taxon>Fonticulaceae</taxon>
        <taxon>Fonticula</taxon>
    </lineage>
</organism>
<protein>
    <recommendedName>
        <fullName evidence="4">PCI domain-containing protein</fullName>
    </recommendedName>
</protein>
<evidence type="ECO:0000313" key="6">
    <source>
        <dbReference type="Proteomes" id="UP000030693"/>
    </source>
</evidence>
<dbReference type="STRING" id="691883.A0A058Z5F0"/>
<dbReference type="OMA" id="ESKIYHA"/>
<dbReference type="SUPFAM" id="SSF46785">
    <property type="entry name" value="Winged helix' DNA-binding domain"/>
    <property type="match status" value="1"/>
</dbReference>
<accession>A0A058Z5F0</accession>